<dbReference type="Pfam" id="PF09362">
    <property type="entry name" value="DUF1996"/>
    <property type="match status" value="1"/>
</dbReference>
<dbReference type="PANTHER" id="PTHR43662:SF11">
    <property type="entry name" value="WSC DOMAIN-CONTAINING PROTEIN"/>
    <property type="match status" value="1"/>
</dbReference>
<evidence type="ECO:0000313" key="5">
    <source>
        <dbReference type="Proteomes" id="UP000019487"/>
    </source>
</evidence>
<dbReference type="HOGENOM" id="CLU_014722_5_1_1"/>
<dbReference type="Proteomes" id="UP000019487">
    <property type="component" value="Unassembled WGS sequence"/>
</dbReference>
<evidence type="ECO:0000256" key="2">
    <source>
        <dbReference type="SAM" id="SignalP"/>
    </source>
</evidence>
<dbReference type="PROSITE" id="PS51212">
    <property type="entry name" value="WSC"/>
    <property type="match status" value="1"/>
</dbReference>
<keyword evidence="2" id="KW-0732">Signal</keyword>
<dbReference type="InterPro" id="IPR018535">
    <property type="entry name" value="DUF1996"/>
</dbReference>
<name>W9C617_SCLBF</name>
<dbReference type="SMART" id="SM00321">
    <property type="entry name" value="WSC"/>
    <property type="match status" value="1"/>
</dbReference>
<dbReference type="OrthoDB" id="74764at2759"/>
<evidence type="ECO:0000313" key="4">
    <source>
        <dbReference type="EMBL" id="ESZ92207.1"/>
    </source>
</evidence>
<dbReference type="Pfam" id="PF01822">
    <property type="entry name" value="WSC"/>
    <property type="match status" value="1"/>
</dbReference>
<sequence>MVFSKLALMGTFAASAAAYSATERTFAVNHFYGTAPLLTARLDPIISPGEVSGHVHAIQGGSAFAMSMGDMTALDQSNCTSSLVKNDKSNYWTPSLYFVDPNDPSNITAVPMFYMNVYYFFEPTTDKITAFKPGHRMVIGDPTLRSPPAGGGGSVVDYSAGTPQPIQVTCPRTNYDTPSYPADSDGLHGVGIQDPQNKGAGAGFPDINCDAFAAPMRLDVHFPSCYNPAAGLSDYKTNMDWPTKGNCPKGWVHTPHIFYEVYYDTLAFASQWTPGQGKQPFVLSNGDPTGYSLHADFISGWDVETLQQIIDNCNAGDSGMDKCPGLIGGLNDASSSCTIPSPIDEVVTGSMSKLPGNNPMGQWGGKSSGAASVASSVVGNATSAVSSIISSAVKSATASVTASVSNIVSSALSIATSAASISLPSDSTSSVATSTHQSSATSASNKYLQSNTESVAAAVTHAAAVAASGDDNDVISSSVITSGGQVITTIVTVHASTLIYKTVSVTADQPSASATGSKTPTTSTSAAAISGYTYAGCYADQEPTRALSGIKFANIGLGAVSNTACVSYCSTQGYSVAGTEYGGQCFCGDSVPSKVLDKSLCAMACDGDEGETCGGGLALSVYVKGEGKESKSGKEEKRVSRHLHKHAKRH</sequence>
<reference evidence="4 5" key="1">
    <citation type="journal article" date="2014" name="Genome Announc.">
        <title>Draft genome sequence of Sclerotinia borealis, a psychrophilic plant pathogenic fungus.</title>
        <authorList>
            <person name="Mardanov A.V."/>
            <person name="Beletsky A.V."/>
            <person name="Kadnikov V.V."/>
            <person name="Ignatov A.N."/>
            <person name="Ravin N.V."/>
        </authorList>
    </citation>
    <scope>NUCLEOTIDE SEQUENCE [LARGE SCALE GENOMIC DNA]</scope>
    <source>
        <strain evidence="5">F-4157</strain>
    </source>
</reference>
<accession>W9C617</accession>
<keyword evidence="5" id="KW-1185">Reference proteome</keyword>
<feature type="region of interest" description="Disordered" evidence="1">
    <location>
        <begin position="626"/>
        <end position="650"/>
    </location>
</feature>
<protein>
    <recommendedName>
        <fullName evidence="3">WSC domain-containing protein</fullName>
    </recommendedName>
</protein>
<organism evidence="4 5">
    <name type="scientific">Sclerotinia borealis (strain F-4128)</name>
    <dbReference type="NCBI Taxonomy" id="1432307"/>
    <lineage>
        <taxon>Eukaryota</taxon>
        <taxon>Fungi</taxon>
        <taxon>Dikarya</taxon>
        <taxon>Ascomycota</taxon>
        <taxon>Pezizomycotina</taxon>
        <taxon>Leotiomycetes</taxon>
        <taxon>Helotiales</taxon>
        <taxon>Sclerotiniaceae</taxon>
        <taxon>Sclerotinia</taxon>
    </lineage>
</organism>
<feature type="compositionally biased region" description="Basic and acidic residues" evidence="1">
    <location>
        <begin position="626"/>
        <end position="638"/>
    </location>
</feature>
<dbReference type="PANTHER" id="PTHR43662">
    <property type="match status" value="1"/>
</dbReference>
<evidence type="ECO:0000259" key="3">
    <source>
        <dbReference type="PROSITE" id="PS51212"/>
    </source>
</evidence>
<feature type="domain" description="WSC" evidence="3">
    <location>
        <begin position="531"/>
        <end position="625"/>
    </location>
</feature>
<evidence type="ECO:0000256" key="1">
    <source>
        <dbReference type="SAM" id="MobiDB-lite"/>
    </source>
</evidence>
<dbReference type="AlphaFoldDB" id="W9C617"/>
<feature type="compositionally biased region" description="Basic residues" evidence="1">
    <location>
        <begin position="639"/>
        <end position="650"/>
    </location>
</feature>
<feature type="chain" id="PRO_5004918313" description="WSC domain-containing protein" evidence="2">
    <location>
        <begin position="19"/>
        <end position="650"/>
    </location>
</feature>
<feature type="signal peptide" evidence="2">
    <location>
        <begin position="1"/>
        <end position="18"/>
    </location>
</feature>
<dbReference type="InterPro" id="IPR002889">
    <property type="entry name" value="WSC_carb-bd"/>
</dbReference>
<dbReference type="EMBL" id="AYSA01000406">
    <property type="protein sequence ID" value="ESZ92207.1"/>
    <property type="molecule type" value="Genomic_DNA"/>
</dbReference>
<dbReference type="STRING" id="1432307.W9C617"/>
<proteinExistence type="predicted"/>
<gene>
    <name evidence="4" type="ORF">SBOR_7416</name>
</gene>
<comment type="caution">
    <text evidence="4">The sequence shown here is derived from an EMBL/GenBank/DDBJ whole genome shotgun (WGS) entry which is preliminary data.</text>
</comment>